<sequence>PLGPSSPYAVSKLAQEQLSVRLAEEGSCAIILTRSFNHHGPRQSPSFAASGFARRIARIEKGQVEPVVRAGNLDAVRDLTDVRDVVRAYRMLANHGVSGRIYNVCSGHGYSLREVLDNIVALAQVKVTVQVDPSKFRPNDTPILLGDSKRIRSELDWTPQIPLNQTLSDLLDYWRQACDRE</sequence>
<feature type="domain" description="NAD(P)-binding" evidence="1">
    <location>
        <begin position="1"/>
        <end position="168"/>
    </location>
</feature>
<accession>A0A382PU24</accession>
<dbReference type="Gene3D" id="3.90.25.10">
    <property type="entry name" value="UDP-galactose 4-epimerase, domain 1"/>
    <property type="match status" value="1"/>
</dbReference>
<reference evidence="2" key="1">
    <citation type="submission" date="2018-05" db="EMBL/GenBank/DDBJ databases">
        <authorList>
            <person name="Lanie J.A."/>
            <person name="Ng W.-L."/>
            <person name="Kazmierczak K.M."/>
            <person name="Andrzejewski T.M."/>
            <person name="Davidsen T.M."/>
            <person name="Wayne K.J."/>
            <person name="Tettelin H."/>
            <person name="Glass J.I."/>
            <person name="Rusch D."/>
            <person name="Podicherti R."/>
            <person name="Tsui H.-C.T."/>
            <person name="Winkler M.E."/>
        </authorList>
    </citation>
    <scope>NUCLEOTIDE SEQUENCE</scope>
</reference>
<dbReference type="Gene3D" id="3.40.50.720">
    <property type="entry name" value="NAD(P)-binding Rossmann-like Domain"/>
    <property type="match status" value="1"/>
</dbReference>
<gene>
    <name evidence="2" type="ORF">METZ01_LOCUS329600</name>
</gene>
<dbReference type="Pfam" id="PF16363">
    <property type="entry name" value="GDP_Man_Dehyd"/>
    <property type="match status" value="1"/>
</dbReference>
<dbReference type="AlphaFoldDB" id="A0A382PU24"/>
<organism evidence="2">
    <name type="scientific">marine metagenome</name>
    <dbReference type="NCBI Taxonomy" id="408172"/>
    <lineage>
        <taxon>unclassified sequences</taxon>
        <taxon>metagenomes</taxon>
        <taxon>ecological metagenomes</taxon>
    </lineage>
</organism>
<proteinExistence type="predicted"/>
<name>A0A382PU24_9ZZZZ</name>
<dbReference type="InterPro" id="IPR036291">
    <property type="entry name" value="NAD(P)-bd_dom_sf"/>
</dbReference>
<dbReference type="SUPFAM" id="SSF51735">
    <property type="entry name" value="NAD(P)-binding Rossmann-fold domains"/>
    <property type="match status" value="1"/>
</dbReference>
<protein>
    <recommendedName>
        <fullName evidence="1">NAD(P)-binding domain-containing protein</fullName>
    </recommendedName>
</protein>
<dbReference type="InterPro" id="IPR016040">
    <property type="entry name" value="NAD(P)-bd_dom"/>
</dbReference>
<feature type="non-terminal residue" evidence="2">
    <location>
        <position position="1"/>
    </location>
</feature>
<evidence type="ECO:0000259" key="1">
    <source>
        <dbReference type="Pfam" id="PF16363"/>
    </source>
</evidence>
<evidence type="ECO:0000313" key="2">
    <source>
        <dbReference type="EMBL" id="SVC76746.1"/>
    </source>
</evidence>
<dbReference type="PANTHER" id="PTHR43000">
    <property type="entry name" value="DTDP-D-GLUCOSE 4,6-DEHYDRATASE-RELATED"/>
    <property type="match status" value="1"/>
</dbReference>
<dbReference type="EMBL" id="UINC01109732">
    <property type="protein sequence ID" value="SVC76746.1"/>
    <property type="molecule type" value="Genomic_DNA"/>
</dbReference>